<dbReference type="PANTHER" id="PTHR46268:SF6">
    <property type="entry name" value="UNIVERSAL STRESS PROTEIN UP12"/>
    <property type="match status" value="1"/>
</dbReference>
<dbReference type="GeneID" id="39864567"/>
<dbReference type="EMBL" id="CP101873">
    <property type="protein sequence ID" value="WMT08102.1"/>
    <property type="molecule type" value="Genomic_DNA"/>
</dbReference>
<evidence type="ECO:0000256" key="1">
    <source>
        <dbReference type="ARBA" id="ARBA00008791"/>
    </source>
</evidence>
<gene>
    <name evidence="4" type="ORF">NP511_00355</name>
    <name evidence="3" type="ORF">NP511_19070</name>
</gene>
<sequence length="133" mass="14561">MYDRILVPTDGREETERAIDEAIALAAEHDATLHTLYVVNSAAIAPGIDFSDLEDVGRQAVEYVRDRATAAGVDRVTGDVTHGLRHRAILDYAADHDIDLIVIGRHRELDHLVRGSVSKRVSEAATVPVLLVE</sequence>
<dbReference type="PRINTS" id="PR01438">
    <property type="entry name" value="UNVRSLSTRESS"/>
</dbReference>
<evidence type="ECO:0000259" key="2">
    <source>
        <dbReference type="Pfam" id="PF00582"/>
    </source>
</evidence>
<feature type="domain" description="UspA" evidence="2">
    <location>
        <begin position="1"/>
        <end position="132"/>
    </location>
</feature>
<proteinExistence type="inferred from homology"/>
<accession>A0AAF0T2C0</accession>
<dbReference type="Proteomes" id="UP001224926">
    <property type="component" value="Chromosome"/>
</dbReference>
<dbReference type="AlphaFoldDB" id="A0AAF0T2C0"/>
<evidence type="ECO:0000313" key="5">
    <source>
        <dbReference type="Proteomes" id="UP001224926"/>
    </source>
</evidence>
<dbReference type="SUPFAM" id="SSF52402">
    <property type="entry name" value="Adenine nucleotide alpha hydrolases-like"/>
    <property type="match status" value="1"/>
</dbReference>
<dbReference type="Pfam" id="PF00582">
    <property type="entry name" value="Usp"/>
    <property type="match status" value="1"/>
</dbReference>
<comment type="similarity">
    <text evidence="1">Belongs to the universal stress protein A family.</text>
</comment>
<dbReference type="RefSeq" id="WP_049966925.1">
    <property type="nucleotide sequence ID" value="NZ_CP101873.1"/>
</dbReference>
<dbReference type="PANTHER" id="PTHR46268">
    <property type="entry name" value="STRESS RESPONSE PROTEIN NHAX"/>
    <property type="match status" value="1"/>
</dbReference>
<dbReference type="InterPro" id="IPR006016">
    <property type="entry name" value="UspA"/>
</dbReference>
<dbReference type="CDD" id="cd00293">
    <property type="entry name" value="USP-like"/>
    <property type="match status" value="1"/>
</dbReference>
<dbReference type="InterPro" id="IPR014729">
    <property type="entry name" value="Rossmann-like_a/b/a_fold"/>
</dbReference>
<name>A0AAF0T2C0_9EURY</name>
<keyword evidence="5" id="KW-1185">Reference proteome</keyword>
<organism evidence="4 5">
    <name type="scientific">Natrinema thermotolerans</name>
    <dbReference type="NCBI Taxonomy" id="121872"/>
    <lineage>
        <taxon>Archaea</taxon>
        <taxon>Methanobacteriati</taxon>
        <taxon>Methanobacteriota</taxon>
        <taxon>Stenosarchaea group</taxon>
        <taxon>Halobacteria</taxon>
        <taxon>Halobacteriales</taxon>
        <taxon>Natrialbaceae</taxon>
        <taxon>Natrinema</taxon>
    </lineage>
</organism>
<dbReference type="Gene3D" id="3.40.50.620">
    <property type="entry name" value="HUPs"/>
    <property type="match status" value="1"/>
</dbReference>
<evidence type="ECO:0000313" key="3">
    <source>
        <dbReference type="EMBL" id="WMT07470.1"/>
    </source>
</evidence>
<protein>
    <submittedName>
        <fullName evidence="4">Universal stress protein</fullName>
    </submittedName>
</protein>
<dbReference type="InterPro" id="IPR006015">
    <property type="entry name" value="Universal_stress_UspA"/>
</dbReference>
<evidence type="ECO:0000313" key="4">
    <source>
        <dbReference type="EMBL" id="WMT08102.1"/>
    </source>
</evidence>
<dbReference type="EMBL" id="CP101873">
    <property type="protein sequence ID" value="WMT07470.1"/>
    <property type="molecule type" value="Genomic_DNA"/>
</dbReference>
<reference evidence="4 5" key="1">
    <citation type="submission" date="2022-07" db="EMBL/GenBank/DDBJ databases">
        <title>Two temperate virus in Haloterrigena jeotgali A29.</title>
        <authorList>
            <person name="Deng X."/>
        </authorList>
    </citation>
    <scope>NUCLEOTIDE SEQUENCE [LARGE SCALE GENOMIC DNA]</scope>
    <source>
        <strain evidence="4 5">A29</strain>
    </source>
</reference>
<dbReference type="GeneID" id="84216088"/>